<sequence length="80" mass="9331">MLYIEVKKTLIHRINPFKVSHSRWCYHVLLPLRSDIGTTDAASSSRGQGLNLQPEKRDQKLHVLYIITIITIIIIHYHLL</sequence>
<feature type="transmembrane region" description="Helical" evidence="1">
    <location>
        <begin position="61"/>
        <end position="79"/>
    </location>
</feature>
<accession>A0A6G0YP21</accession>
<keyword evidence="3" id="KW-1185">Reference proteome</keyword>
<protein>
    <submittedName>
        <fullName evidence="2">Uncharacterized protein</fullName>
    </submittedName>
</protein>
<organism evidence="2 3">
    <name type="scientific">Aphis craccivora</name>
    <name type="common">Cowpea aphid</name>
    <dbReference type="NCBI Taxonomy" id="307492"/>
    <lineage>
        <taxon>Eukaryota</taxon>
        <taxon>Metazoa</taxon>
        <taxon>Ecdysozoa</taxon>
        <taxon>Arthropoda</taxon>
        <taxon>Hexapoda</taxon>
        <taxon>Insecta</taxon>
        <taxon>Pterygota</taxon>
        <taxon>Neoptera</taxon>
        <taxon>Paraneoptera</taxon>
        <taxon>Hemiptera</taxon>
        <taxon>Sternorrhyncha</taxon>
        <taxon>Aphidomorpha</taxon>
        <taxon>Aphidoidea</taxon>
        <taxon>Aphididae</taxon>
        <taxon>Aphidini</taxon>
        <taxon>Aphis</taxon>
        <taxon>Aphis</taxon>
    </lineage>
</organism>
<name>A0A6G0YP21_APHCR</name>
<dbReference type="EMBL" id="VUJU01002988">
    <property type="protein sequence ID" value="KAF0759456.1"/>
    <property type="molecule type" value="Genomic_DNA"/>
</dbReference>
<keyword evidence="1" id="KW-1133">Transmembrane helix</keyword>
<keyword evidence="1" id="KW-0472">Membrane</keyword>
<gene>
    <name evidence="2" type="ORF">FWK35_00033865</name>
</gene>
<reference evidence="2 3" key="1">
    <citation type="submission" date="2019-08" db="EMBL/GenBank/DDBJ databases">
        <title>Whole genome of Aphis craccivora.</title>
        <authorList>
            <person name="Voronova N.V."/>
            <person name="Shulinski R.S."/>
            <person name="Bandarenka Y.V."/>
            <person name="Zhorov D.G."/>
            <person name="Warner D."/>
        </authorList>
    </citation>
    <scope>NUCLEOTIDE SEQUENCE [LARGE SCALE GENOMIC DNA]</scope>
    <source>
        <strain evidence="2">180601</strain>
        <tissue evidence="2">Whole Body</tissue>
    </source>
</reference>
<evidence type="ECO:0000313" key="3">
    <source>
        <dbReference type="Proteomes" id="UP000478052"/>
    </source>
</evidence>
<proteinExistence type="predicted"/>
<evidence type="ECO:0000313" key="2">
    <source>
        <dbReference type="EMBL" id="KAF0759456.1"/>
    </source>
</evidence>
<evidence type="ECO:0000256" key="1">
    <source>
        <dbReference type="SAM" id="Phobius"/>
    </source>
</evidence>
<comment type="caution">
    <text evidence="2">The sequence shown here is derived from an EMBL/GenBank/DDBJ whole genome shotgun (WGS) entry which is preliminary data.</text>
</comment>
<dbReference type="AlphaFoldDB" id="A0A6G0YP21"/>
<keyword evidence="1" id="KW-0812">Transmembrane</keyword>
<dbReference type="Proteomes" id="UP000478052">
    <property type="component" value="Unassembled WGS sequence"/>
</dbReference>